<sequence length="226" mass="24677">MKKDLEQVQKSLDGPAPIVVMISAEQIQFLKLAEEPPVYVENRDPDEQKAEQDHLGVMVVPKTTPTTVEMVKVVEATLSSDANATTETTEPVHSSNSTDLTRERVTPACACYLTVESDSNLTAFVFRTSMKFAVCLLGVLLCAGLSSAFPQKDGAIFSNEAIRQAQSTFLIPRDAQIQKVQEGIEVAAYENLPGNQAIDLFQILGDQVPPEVVSNLQKQVEQIGKQ</sequence>
<gene>
    <name evidence="3" type="ORF">PYX00_005447</name>
</gene>
<keyword evidence="2" id="KW-1133">Transmembrane helix</keyword>
<evidence type="ECO:0000256" key="1">
    <source>
        <dbReference type="SAM" id="MobiDB-lite"/>
    </source>
</evidence>
<feature type="compositionally biased region" description="Polar residues" evidence="1">
    <location>
        <begin position="81"/>
        <end position="99"/>
    </location>
</feature>
<feature type="region of interest" description="Disordered" evidence="1">
    <location>
        <begin position="81"/>
        <end position="100"/>
    </location>
</feature>
<protein>
    <submittedName>
        <fullName evidence="3">Uncharacterized protein</fullName>
    </submittedName>
</protein>
<keyword evidence="2" id="KW-0812">Transmembrane</keyword>
<reference evidence="3" key="1">
    <citation type="journal article" date="2024" name="Gigascience">
        <title>Chromosome-level genome of the poultry shaft louse Menopon gallinae provides insight into the host-switching and adaptive evolution of parasitic lice.</title>
        <authorList>
            <person name="Xu Y."/>
            <person name="Ma L."/>
            <person name="Liu S."/>
            <person name="Liang Y."/>
            <person name="Liu Q."/>
            <person name="He Z."/>
            <person name="Tian L."/>
            <person name="Duan Y."/>
            <person name="Cai W."/>
            <person name="Li H."/>
            <person name="Song F."/>
        </authorList>
    </citation>
    <scope>NUCLEOTIDE SEQUENCE</scope>
    <source>
        <strain evidence="3">Cailab_2023a</strain>
    </source>
</reference>
<organism evidence="3">
    <name type="scientific">Menopon gallinae</name>
    <name type="common">poultry shaft louse</name>
    <dbReference type="NCBI Taxonomy" id="328185"/>
    <lineage>
        <taxon>Eukaryota</taxon>
        <taxon>Metazoa</taxon>
        <taxon>Ecdysozoa</taxon>
        <taxon>Arthropoda</taxon>
        <taxon>Hexapoda</taxon>
        <taxon>Insecta</taxon>
        <taxon>Pterygota</taxon>
        <taxon>Neoptera</taxon>
        <taxon>Paraneoptera</taxon>
        <taxon>Psocodea</taxon>
        <taxon>Troctomorpha</taxon>
        <taxon>Phthiraptera</taxon>
        <taxon>Amblycera</taxon>
        <taxon>Menoponidae</taxon>
        <taxon>Menopon</taxon>
    </lineage>
</organism>
<proteinExistence type="predicted"/>
<dbReference type="EMBL" id="JARGDH010000003">
    <property type="protein sequence ID" value="KAL0272509.1"/>
    <property type="molecule type" value="Genomic_DNA"/>
</dbReference>
<evidence type="ECO:0000313" key="3">
    <source>
        <dbReference type="EMBL" id="KAL0272509.1"/>
    </source>
</evidence>
<dbReference type="AlphaFoldDB" id="A0AAW2HRF2"/>
<keyword evidence="2" id="KW-0472">Membrane</keyword>
<feature type="transmembrane region" description="Helical" evidence="2">
    <location>
        <begin position="132"/>
        <end position="149"/>
    </location>
</feature>
<name>A0AAW2HRF2_9NEOP</name>
<comment type="caution">
    <text evidence="3">The sequence shown here is derived from an EMBL/GenBank/DDBJ whole genome shotgun (WGS) entry which is preliminary data.</text>
</comment>
<evidence type="ECO:0000256" key="2">
    <source>
        <dbReference type="SAM" id="Phobius"/>
    </source>
</evidence>
<accession>A0AAW2HRF2</accession>